<protein>
    <submittedName>
        <fullName evidence="1">Uncharacterized protein</fullName>
    </submittedName>
</protein>
<dbReference type="Proteomes" id="UP000286246">
    <property type="component" value="Unassembled WGS sequence"/>
</dbReference>
<proteinExistence type="predicted"/>
<accession>A0A420ARJ5</accession>
<keyword evidence="2" id="KW-1185">Reference proteome</keyword>
<evidence type="ECO:0000313" key="2">
    <source>
        <dbReference type="Proteomes" id="UP000286246"/>
    </source>
</evidence>
<dbReference type="EMBL" id="RAPY01000004">
    <property type="protein sequence ID" value="RKE47101.1"/>
    <property type="molecule type" value="Genomic_DNA"/>
</dbReference>
<dbReference type="AlphaFoldDB" id="A0A420ARJ5"/>
<comment type="caution">
    <text evidence="1">The sequence shown here is derived from an EMBL/GenBank/DDBJ whole genome shotgun (WGS) entry which is preliminary data.</text>
</comment>
<evidence type="ECO:0000313" key="1">
    <source>
        <dbReference type="EMBL" id="RKE47101.1"/>
    </source>
</evidence>
<gene>
    <name evidence="1" type="ORF">DFQ12_4262</name>
</gene>
<reference evidence="1 2" key="1">
    <citation type="submission" date="2018-09" db="EMBL/GenBank/DDBJ databases">
        <title>Genomic Encyclopedia of Type Strains, Phase III (KMG-III): the genomes of soil and plant-associated and newly described type strains.</title>
        <authorList>
            <person name="Whitman W."/>
        </authorList>
    </citation>
    <scope>NUCLEOTIDE SEQUENCE [LARGE SCALE GENOMIC DNA]</scope>
    <source>
        <strain evidence="1 2">CECT 7938</strain>
    </source>
</reference>
<name>A0A420ARJ5_SPHD1</name>
<sequence length="35" mass="3879">MCMKMPVGEFRIPAIDSILLDSTLGIKMNGLLKIE</sequence>
<organism evidence="1 2">
    <name type="scientific">Sphingobacterium detergens</name>
    <dbReference type="NCBI Taxonomy" id="1145106"/>
    <lineage>
        <taxon>Bacteria</taxon>
        <taxon>Pseudomonadati</taxon>
        <taxon>Bacteroidota</taxon>
        <taxon>Sphingobacteriia</taxon>
        <taxon>Sphingobacteriales</taxon>
        <taxon>Sphingobacteriaceae</taxon>
        <taxon>Sphingobacterium</taxon>
    </lineage>
</organism>